<feature type="transmembrane region" description="Helical" evidence="8">
    <location>
        <begin position="591"/>
        <end position="610"/>
    </location>
</feature>
<reference evidence="10 11" key="1">
    <citation type="journal article" date="2019" name="Int. J. Syst. Evol. Microbiol.">
        <title>The Global Catalogue of Microorganisms (GCM) 10K type strain sequencing project: providing services to taxonomists for standard genome sequencing and annotation.</title>
        <authorList>
            <consortium name="The Broad Institute Genomics Platform"/>
            <consortium name="The Broad Institute Genome Sequencing Center for Infectious Disease"/>
            <person name="Wu L."/>
            <person name="Ma J."/>
        </authorList>
    </citation>
    <scope>NUCLEOTIDE SEQUENCE [LARGE SCALE GENOMIC DNA]</scope>
    <source>
        <strain evidence="10 11">JCM 13581</strain>
    </source>
</reference>
<dbReference type="Gene3D" id="1.20.1640.10">
    <property type="entry name" value="Multidrug efflux transporter AcrB transmembrane domain"/>
    <property type="match status" value="2"/>
</dbReference>
<dbReference type="PANTHER" id="PTHR33406:SF11">
    <property type="entry name" value="MEMBRANE PROTEIN SCO6666-RELATED"/>
    <property type="match status" value="1"/>
</dbReference>
<feature type="compositionally biased region" description="Basic residues" evidence="7">
    <location>
        <begin position="1"/>
        <end position="10"/>
    </location>
</feature>
<gene>
    <name evidence="10" type="ORF">GCM10009716_45260</name>
</gene>
<organism evidence="10 11">
    <name type="scientific">Streptomyces sodiiphilus</name>
    <dbReference type="NCBI Taxonomy" id="226217"/>
    <lineage>
        <taxon>Bacteria</taxon>
        <taxon>Bacillati</taxon>
        <taxon>Actinomycetota</taxon>
        <taxon>Actinomycetes</taxon>
        <taxon>Kitasatosporales</taxon>
        <taxon>Streptomycetaceae</taxon>
        <taxon>Streptomyces</taxon>
    </lineage>
</organism>
<dbReference type="SUPFAM" id="SSF82866">
    <property type="entry name" value="Multidrug efflux transporter AcrB transmembrane domain"/>
    <property type="match status" value="2"/>
</dbReference>
<evidence type="ECO:0000256" key="8">
    <source>
        <dbReference type="SAM" id="Phobius"/>
    </source>
</evidence>
<evidence type="ECO:0000256" key="1">
    <source>
        <dbReference type="ARBA" id="ARBA00004651"/>
    </source>
</evidence>
<feature type="transmembrane region" description="Helical" evidence="8">
    <location>
        <begin position="622"/>
        <end position="644"/>
    </location>
</feature>
<evidence type="ECO:0000256" key="5">
    <source>
        <dbReference type="ARBA" id="ARBA00022989"/>
    </source>
</evidence>
<keyword evidence="6 8" id="KW-0472">Membrane</keyword>
<feature type="transmembrane region" description="Helical" evidence="8">
    <location>
        <begin position="266"/>
        <end position="287"/>
    </location>
</feature>
<feature type="transmembrane region" description="Helical" evidence="8">
    <location>
        <begin position="404"/>
        <end position="423"/>
    </location>
</feature>
<feature type="transmembrane region" description="Helical" evidence="8">
    <location>
        <begin position="699"/>
        <end position="721"/>
    </location>
</feature>
<feature type="transmembrane region" description="Helical" evidence="8">
    <location>
        <begin position="563"/>
        <end position="584"/>
    </location>
</feature>
<proteinExistence type="inferred from homology"/>
<dbReference type="InterPro" id="IPR050545">
    <property type="entry name" value="Mycobact_MmpL"/>
</dbReference>
<evidence type="ECO:0000256" key="3">
    <source>
        <dbReference type="ARBA" id="ARBA00022475"/>
    </source>
</evidence>
<dbReference type="PROSITE" id="PS50156">
    <property type="entry name" value="SSD"/>
    <property type="match status" value="1"/>
</dbReference>
<feature type="transmembrane region" description="Helical" evidence="8">
    <location>
        <begin position="340"/>
        <end position="367"/>
    </location>
</feature>
<evidence type="ECO:0000313" key="11">
    <source>
        <dbReference type="Proteomes" id="UP001501303"/>
    </source>
</evidence>
<dbReference type="InterPro" id="IPR000731">
    <property type="entry name" value="SSD"/>
</dbReference>
<sequence length="747" mass="76900">MARPGARAHRQGVTPVSTSVNPPVGAPSAASAGAPPPGRGSVFERVAGFAHRHRWTAIGLWLLVLAGVQVLAGAVGDNYRDDHSIGGAESEQALELMREHGSAQAGDSVRIVLRDEAGLRESGSRPRVEAMLAEVAGLPNVAAVRSPYEDGPAVSPDGTTGYATVTLSVPSAEMPREDTERIARTAQSAAGDGLRVALGGDAARVLAEGEGGAAEGAGILAALVILVFMFGSVLAAGLPVIVAVFAVGSTLGVIVPASHAFTVASYTPYVMMLVGLGVGIDYALLVFARYRSELLEGADSGGAARRALDTAGRSVFFAGCVVIIALLGLMALGLGGLGGMALSVALTVLLTMLASLTLLPSLLALFGGRFERTLRARAARRAGRGRGASGDRWRRWGAAVQRRPVAALLVAVAALGALAVPALDLRLGFADAGNDPAGSTSREAYDLLAEGFGPGFNGPLVVVAHDGGGQAERAAREASGVLNGTPGVALATEPVPAGDGRVATVIVFPESAPQDVETSDLVHALRGEVLPRVAQDTGAVLLVGGATAAVVDFSDAVGERMPLFVAIVVGLSTLLLVAVFRSVLIPLKAAVLNLLSIGAALGAVTLVFQHGRLGVEPGPVEAFIPVMIFAIVFGLSMDYEVFLVSRMREEWDRTRDHGRAVREGLAHTGAIITAAAAIMIVVFGAFMLSDDRMLQQFGFGLAVAVLIDALVIRCLIVPAVLRLLGERSWWLPGPVGRVLPRAEAGRH</sequence>
<evidence type="ECO:0000313" key="10">
    <source>
        <dbReference type="EMBL" id="GAA1933003.1"/>
    </source>
</evidence>
<dbReference type="Proteomes" id="UP001501303">
    <property type="component" value="Unassembled WGS sequence"/>
</dbReference>
<evidence type="ECO:0000256" key="4">
    <source>
        <dbReference type="ARBA" id="ARBA00022692"/>
    </source>
</evidence>
<feature type="transmembrane region" description="Helical" evidence="8">
    <location>
        <begin position="219"/>
        <end position="246"/>
    </location>
</feature>
<evidence type="ECO:0000256" key="6">
    <source>
        <dbReference type="ARBA" id="ARBA00023136"/>
    </source>
</evidence>
<keyword evidence="11" id="KW-1185">Reference proteome</keyword>
<name>A0ABN2PVD8_9ACTN</name>
<feature type="domain" description="SSD" evidence="9">
    <location>
        <begin position="217"/>
        <end position="365"/>
    </location>
</feature>
<comment type="subcellular location">
    <subcellularLocation>
        <location evidence="1">Cell membrane</location>
        <topology evidence="1">Multi-pass membrane protein</topology>
    </subcellularLocation>
</comment>
<feature type="compositionally biased region" description="Low complexity" evidence="7">
    <location>
        <begin position="13"/>
        <end position="33"/>
    </location>
</feature>
<dbReference type="Pfam" id="PF03176">
    <property type="entry name" value="MMPL"/>
    <property type="match status" value="2"/>
</dbReference>
<feature type="region of interest" description="Disordered" evidence="7">
    <location>
        <begin position="1"/>
        <end position="38"/>
    </location>
</feature>
<dbReference type="EMBL" id="BAAAMJ010000070">
    <property type="protein sequence ID" value="GAA1933003.1"/>
    <property type="molecule type" value="Genomic_DNA"/>
</dbReference>
<feature type="transmembrane region" description="Helical" evidence="8">
    <location>
        <begin position="665"/>
        <end position="687"/>
    </location>
</feature>
<keyword evidence="4 8" id="KW-0812">Transmembrane</keyword>
<keyword evidence="5 8" id="KW-1133">Transmembrane helix</keyword>
<evidence type="ECO:0000256" key="7">
    <source>
        <dbReference type="SAM" id="MobiDB-lite"/>
    </source>
</evidence>
<comment type="caution">
    <text evidence="10">The sequence shown here is derived from an EMBL/GenBank/DDBJ whole genome shotgun (WGS) entry which is preliminary data.</text>
</comment>
<dbReference type="PANTHER" id="PTHR33406">
    <property type="entry name" value="MEMBRANE PROTEIN MJ1562-RELATED"/>
    <property type="match status" value="1"/>
</dbReference>
<keyword evidence="3" id="KW-1003">Cell membrane</keyword>
<evidence type="ECO:0000259" key="9">
    <source>
        <dbReference type="PROSITE" id="PS50156"/>
    </source>
</evidence>
<evidence type="ECO:0000256" key="2">
    <source>
        <dbReference type="ARBA" id="ARBA00010157"/>
    </source>
</evidence>
<accession>A0ABN2PVD8</accession>
<feature type="transmembrane region" description="Helical" evidence="8">
    <location>
        <begin position="55"/>
        <end position="75"/>
    </location>
</feature>
<protein>
    <submittedName>
        <fullName evidence="10">MMPL family transporter</fullName>
    </submittedName>
</protein>
<feature type="transmembrane region" description="Helical" evidence="8">
    <location>
        <begin position="315"/>
        <end position="334"/>
    </location>
</feature>
<dbReference type="InterPro" id="IPR004869">
    <property type="entry name" value="MMPL_dom"/>
</dbReference>
<comment type="similarity">
    <text evidence="2">Belongs to the resistance-nodulation-cell division (RND) (TC 2.A.6) family. MmpL subfamily.</text>
</comment>